<gene>
    <name evidence="11" type="primary">si:dkey-202l22.6</name>
</gene>
<evidence type="ECO:0000313" key="11">
    <source>
        <dbReference type="RefSeq" id="XP_034081370.1"/>
    </source>
</evidence>
<dbReference type="GeneID" id="117552182"/>
<evidence type="ECO:0000256" key="1">
    <source>
        <dbReference type="ARBA" id="ARBA00004123"/>
    </source>
</evidence>
<dbReference type="InterPro" id="IPR058641">
    <property type="entry name" value="GVIN1_dom"/>
</dbReference>
<evidence type="ECO:0000256" key="7">
    <source>
        <dbReference type="SAM" id="Coils"/>
    </source>
</evidence>
<evidence type="ECO:0000256" key="6">
    <source>
        <dbReference type="ARBA" id="ARBA00023242"/>
    </source>
</evidence>
<keyword evidence="3" id="KW-0963">Cytoplasm</keyword>
<dbReference type="PROSITE" id="PS51717">
    <property type="entry name" value="G_VLIG"/>
    <property type="match status" value="1"/>
</dbReference>
<dbReference type="InParanoid" id="A0A6P8V746"/>
<protein>
    <submittedName>
        <fullName evidence="11">Interferon-induced very large GTPase 1 isoform X1</fullName>
    </submittedName>
</protein>
<reference evidence="11" key="1">
    <citation type="submission" date="2025-08" db="UniProtKB">
        <authorList>
            <consortium name="RefSeq"/>
        </authorList>
    </citation>
    <scope>IDENTIFICATION</scope>
</reference>
<dbReference type="OrthoDB" id="1597724at2759"/>
<dbReference type="PANTHER" id="PTHR22796:SF7">
    <property type="entry name" value="INTERFERON-INDUCED VERY LARGE GTPASE 1-LIKE"/>
    <property type="match status" value="1"/>
</dbReference>
<comment type="subcellular location">
    <subcellularLocation>
        <location evidence="2">Cytoplasm</location>
    </subcellularLocation>
    <subcellularLocation>
        <location evidence="1">Nucleus</location>
    </subcellularLocation>
</comment>
<evidence type="ECO:0000256" key="5">
    <source>
        <dbReference type="ARBA" id="ARBA00023134"/>
    </source>
</evidence>
<evidence type="ECO:0000256" key="2">
    <source>
        <dbReference type="ARBA" id="ARBA00004496"/>
    </source>
</evidence>
<dbReference type="Pfam" id="PF25496">
    <property type="entry name" value="URGCP"/>
    <property type="match status" value="1"/>
</dbReference>
<feature type="coiled-coil region" evidence="7">
    <location>
        <begin position="1003"/>
        <end position="1041"/>
    </location>
</feature>
<dbReference type="KEGG" id="gacu:117552182"/>
<keyword evidence="7" id="KW-0175">Coiled coil</keyword>
<dbReference type="Proteomes" id="UP000515161">
    <property type="component" value="Unplaced"/>
</dbReference>
<evidence type="ECO:0000259" key="9">
    <source>
        <dbReference type="PROSITE" id="PS51717"/>
    </source>
</evidence>
<evidence type="ECO:0000256" key="8">
    <source>
        <dbReference type="SAM" id="MobiDB-lite"/>
    </source>
</evidence>
<evidence type="ECO:0000256" key="4">
    <source>
        <dbReference type="ARBA" id="ARBA00022741"/>
    </source>
</evidence>
<dbReference type="GO" id="GO:0005634">
    <property type="term" value="C:nucleus"/>
    <property type="evidence" value="ECO:0007669"/>
    <property type="project" value="UniProtKB-SubCell"/>
</dbReference>
<evidence type="ECO:0000256" key="3">
    <source>
        <dbReference type="ARBA" id="ARBA00022490"/>
    </source>
</evidence>
<dbReference type="GO" id="GO:0005525">
    <property type="term" value="F:GTP binding"/>
    <property type="evidence" value="ECO:0007669"/>
    <property type="project" value="UniProtKB-KW"/>
</dbReference>
<dbReference type="Pfam" id="PF25683">
    <property type="entry name" value="URGCP_GTPase"/>
    <property type="match status" value="1"/>
</dbReference>
<sequence>MSVKSPKLPSIKKKKPPKDNAQAEVLNTLGLEAFLTTPLDPASLLDISTWTLEKQAPLEPKDLPNAFLQRLWLFSQDARSPCCKPLHDVLNNSNNSPEEIRNGFKEESQCAVNPLDLVTAVFMSANTFLQQEMTVRMLQCQFAVPLVLPNKDPEEASRFLLWPLRGAVTQWTLHFPENNRKVYGGDLASTYMPVVSCVRLGHSGVSKSQVLNNVIGGLGSSCDTFLHRGMDGGQLPRRLSNGLVEIGWYLPTGDPVRDIFPVPVVISNLRGDASKHEKCLSLLCQASSAVVVFCGNLREKEKQVLASCKYMAHKLILIDLSDAENNDNRVVRFAGQNLEEYMELPGGSVVHGRDLSEEELANMLCGSLKNILPDELKLVTLEAAAKLAEELGLNVDEGAVCKKAMATVEKVLQGLDEGSAQFRDKQLPLQGSLWSKLAEMEKEESKQRKEGKEIDGQLQKEKKDILVELSCYKMTSAMKIFTGALSATDKVERTYFLSWMKLRLRLNQMEKQNSPQDLFTKLKTEKGGLPEHCDNLQNGVNYDTGDSDSFCTDSTPEEDNTEEQLMNHELQDSEQQVEISQGLIHILQTSAEKTIELQSQQKELVESTKDPGRDVSFEHPTDSCQQFLEPDQSSLGLEHFLREMGLIFELTHISPGSGSHNVLRLPSLATDLLLYGIPLELMDGNASNIPMRWLACVFAELKLRLPQKQCRIRVLTNLGVHHARNAELLSELFGAKFPEGRKRSTKGLYMAALCLPDRLRKEMECDFLFLIDVEGLCSVSLDNKINVLIHDNEMATVAAGLSDVILQNISSHVGTEYETYITVTVNALLRIKECSSMPICQLLAQDEGIHCLLQASQLRRVSDMLQTESRDRGTSNADDHYAKTKSCITCVKGPWCNMSLSQPIDTQYSETLLKLKENLFGALKKCAAKSEATGLPELMSRLCAVWDAVKAESFSTGLQNTDIALAFCLLCTEFFQWEHSCLEHMESWLKGATETIFDTKAKALDAEIQNSLLRRLKDEAREEVKTEVDKLRSKADAYLTKDNILEMNTFKPILMSNIDHLQEEVTEEMVQRLGTVNESHCSLTQLERFENSLEKEQEFKLHALVENSKSSKVLLQDTELEEEFEDVWSKTLSNFEFRPSEIDDITARVTNVLKHNLICCGLQKHMKKLEAIGKNQASGFQVNDEHFGYRSRLKHMFEDNNRLQRVEAQQVACKVIEEYNQFVEDKSSLAADFSDSYIAELLENVEKALKEKSMEIRSAFEVDLKVYLCSAACQDFQQLHDRYAKDSVLLTTITATKSKYMLDFIYKFRKRDQCQRVAQAFTSMVVKPTVLEYIYRPLGMQIVKDIQDKAQQYQSPCSFHQSLMEELVKEDHFESFKEYLLNYDKFRVRKIQETVVAHLSESSNFGIWRQQRLGEIVGKIAAAVSQTAEGASGVLSDTKPLLERVCLILEKDGDVDVKARSCLDGPFFSITTEWDRFVTCLMELLAAMRLELAQEFSQNVEITQLLQCPIIQPQEALFERVRGCDQHCPLCRAPCELQEGHELHKALLHRPKDMLPHDSGMTEGNPGMSKDKQDLSVACSSLHSLYPDWSISHGDPNTEMPCAYWRYVWARFNENFAKEYNQEPAYISDEWKEITEEEALDSLKEAFFHGQC</sequence>
<proteinExistence type="predicted"/>
<dbReference type="GO" id="GO:0005737">
    <property type="term" value="C:cytoplasm"/>
    <property type="evidence" value="ECO:0007669"/>
    <property type="project" value="UniProtKB-SubCell"/>
</dbReference>
<dbReference type="RefSeq" id="XP_034081370.1">
    <property type="nucleotide sequence ID" value="XM_034225479.1"/>
</dbReference>
<dbReference type="InterPro" id="IPR030383">
    <property type="entry name" value="G_VLIG_dom"/>
</dbReference>
<feature type="domain" description="VLIG-type G" evidence="9">
    <location>
        <begin position="709"/>
        <end position="943"/>
    </location>
</feature>
<keyword evidence="10" id="KW-1185">Reference proteome</keyword>
<dbReference type="InterPro" id="IPR057365">
    <property type="entry name" value="URGCP"/>
</dbReference>
<organism evidence="10 11">
    <name type="scientific">Gymnodraco acuticeps</name>
    <name type="common">Antarctic dragonfish</name>
    <dbReference type="NCBI Taxonomy" id="8218"/>
    <lineage>
        <taxon>Eukaryota</taxon>
        <taxon>Metazoa</taxon>
        <taxon>Chordata</taxon>
        <taxon>Craniata</taxon>
        <taxon>Vertebrata</taxon>
        <taxon>Euteleostomi</taxon>
        <taxon>Actinopterygii</taxon>
        <taxon>Neopterygii</taxon>
        <taxon>Teleostei</taxon>
        <taxon>Neoteleostei</taxon>
        <taxon>Acanthomorphata</taxon>
        <taxon>Eupercaria</taxon>
        <taxon>Perciformes</taxon>
        <taxon>Notothenioidei</taxon>
        <taxon>Bathydraconidae</taxon>
        <taxon>Gymnodraco</taxon>
    </lineage>
</organism>
<dbReference type="Pfam" id="PF25974">
    <property type="entry name" value="URGCP_9th"/>
    <property type="match status" value="1"/>
</dbReference>
<name>A0A6P8V746_GYMAC</name>
<keyword evidence="4" id="KW-0547">Nucleotide-binding</keyword>
<accession>A0A6P8V746</accession>
<dbReference type="CTD" id="100001880"/>
<dbReference type="PANTHER" id="PTHR22796">
    <property type="entry name" value="URG4-RELATED"/>
    <property type="match status" value="1"/>
</dbReference>
<evidence type="ECO:0000313" key="10">
    <source>
        <dbReference type="Proteomes" id="UP000515161"/>
    </source>
</evidence>
<keyword evidence="6" id="KW-0539">Nucleus</keyword>
<feature type="region of interest" description="Disordered" evidence="8">
    <location>
        <begin position="1"/>
        <end position="20"/>
    </location>
</feature>
<keyword evidence="5" id="KW-0342">GTP-binding</keyword>